<comment type="caution">
    <text evidence="2">The sequence shown here is derived from an EMBL/GenBank/DDBJ whole genome shotgun (WGS) entry which is preliminary data.</text>
</comment>
<dbReference type="EMBL" id="JANPWE010000004">
    <property type="protein sequence ID" value="MCR6545951.1"/>
    <property type="molecule type" value="Genomic_DNA"/>
</dbReference>
<protein>
    <submittedName>
        <fullName evidence="2">DUF4037 domain-containing protein</fullName>
    </submittedName>
</protein>
<sequence>MQGLDLSERYFNEFGIPMIKEKFPQYQEQIAAGLVGSGSECFSFDDEISRDHDWGPSFCLWLNQETHQAIGAELQKEYEQLPGEFAGVPCRNVSAWGEGRTGVFEIGQFYKQFIGFDHVPADLLEWRLIPETYLATATNGRVFTDPSGEFSSFRQQLKAFYPEDIRLKKIAARCMTMAQSGQYNLMRTVKRGELVAAQCCETEFINGGISMVFLLNKEYKPFYKWMHKALKRLPILGEEMYQLYFDLVRTHQVSTGQGVYEKKAMFIEEICRQIIEELKLQGLTDSDSDFLLDHGPLVQRHIMDPRIQAMNVWVE</sequence>
<dbReference type="Pfam" id="PF13228">
    <property type="entry name" value="DUF4037"/>
    <property type="match status" value="1"/>
</dbReference>
<accession>A0ABT1Y8I0</accession>
<evidence type="ECO:0000313" key="2">
    <source>
        <dbReference type="EMBL" id="MCR6545951.1"/>
    </source>
</evidence>
<organism evidence="2 3">
    <name type="scientific">Dehalobacterium formicoaceticum</name>
    <dbReference type="NCBI Taxonomy" id="51515"/>
    <lineage>
        <taxon>Bacteria</taxon>
        <taxon>Bacillati</taxon>
        <taxon>Bacillota</taxon>
        <taxon>Clostridia</taxon>
        <taxon>Eubacteriales</taxon>
        <taxon>Peptococcaceae</taxon>
        <taxon>Dehalobacterium</taxon>
    </lineage>
</organism>
<dbReference type="RefSeq" id="WP_257913363.1">
    <property type="nucleotide sequence ID" value="NZ_JANPWE010000004.1"/>
</dbReference>
<reference evidence="2 3" key="1">
    <citation type="submission" date="2022-08" db="EMBL/GenBank/DDBJ databases">
        <title>Proteogenomics of the novel Dehalobacterium formicoaceticum strain EZ94 highlights a key role of methyltransferases during anaerobic dichloromethane degradation.</title>
        <authorList>
            <person name="Wasmund K."/>
        </authorList>
    </citation>
    <scope>NUCLEOTIDE SEQUENCE [LARGE SCALE GENOMIC DNA]</scope>
    <source>
        <strain evidence="2 3">EZ94</strain>
    </source>
</reference>
<proteinExistence type="predicted"/>
<name>A0ABT1Y8I0_9FIRM</name>
<evidence type="ECO:0000313" key="3">
    <source>
        <dbReference type="Proteomes" id="UP001524944"/>
    </source>
</evidence>
<keyword evidence="3" id="KW-1185">Reference proteome</keyword>
<feature type="domain" description="DUF4037" evidence="1">
    <location>
        <begin position="126"/>
        <end position="226"/>
    </location>
</feature>
<evidence type="ECO:0000259" key="1">
    <source>
        <dbReference type="Pfam" id="PF13228"/>
    </source>
</evidence>
<dbReference type="InterPro" id="IPR025117">
    <property type="entry name" value="DUF4037"/>
</dbReference>
<gene>
    <name evidence="2" type="ORF">NVS47_10575</name>
</gene>
<dbReference type="Proteomes" id="UP001524944">
    <property type="component" value="Unassembled WGS sequence"/>
</dbReference>